<dbReference type="AlphaFoldDB" id="A0A655IZ74"/>
<evidence type="ECO:0000313" key="3">
    <source>
        <dbReference type="Proteomes" id="UP000044938"/>
    </source>
</evidence>
<accession>A0A655IZ74</accession>
<reference evidence="2 3" key="1">
    <citation type="submission" date="2015-03" db="EMBL/GenBank/DDBJ databases">
        <authorList>
            <consortium name="Pathogen Informatics"/>
        </authorList>
    </citation>
    <scope>NUCLEOTIDE SEQUENCE [LARGE SCALE GENOMIC DNA]</scope>
    <source>
        <strain evidence="2 3">M09401471</strain>
    </source>
</reference>
<evidence type="ECO:0000256" key="1">
    <source>
        <dbReference type="SAM" id="MobiDB-lite"/>
    </source>
</evidence>
<protein>
    <submittedName>
        <fullName evidence="2">Uncharacterized protein</fullName>
    </submittedName>
</protein>
<gene>
    <name evidence="2" type="ORF">ERS007720_02136</name>
</gene>
<feature type="region of interest" description="Disordered" evidence="1">
    <location>
        <begin position="73"/>
        <end position="100"/>
    </location>
</feature>
<name>A0A655IZ74_MYCTX</name>
<proteinExistence type="predicted"/>
<sequence length="100" mass="10523">MRIRETKRPVQPVLSVSNVMCASSKPSHLLVSGNHALYVASLAQNRIRSQCNAAGMVRGMSARSAGRLIASSTPLGNTSCGSASMPTERTASLRPTTAPR</sequence>
<dbReference type="Proteomes" id="UP000044938">
    <property type="component" value="Unassembled WGS sequence"/>
</dbReference>
<dbReference type="EMBL" id="CSAJ01000256">
    <property type="protein sequence ID" value="COW25142.1"/>
    <property type="molecule type" value="Genomic_DNA"/>
</dbReference>
<evidence type="ECO:0000313" key="2">
    <source>
        <dbReference type="EMBL" id="COW25142.1"/>
    </source>
</evidence>
<organism evidence="2 3">
    <name type="scientific">Mycobacterium tuberculosis</name>
    <dbReference type="NCBI Taxonomy" id="1773"/>
    <lineage>
        <taxon>Bacteria</taxon>
        <taxon>Bacillati</taxon>
        <taxon>Actinomycetota</taxon>
        <taxon>Actinomycetes</taxon>
        <taxon>Mycobacteriales</taxon>
        <taxon>Mycobacteriaceae</taxon>
        <taxon>Mycobacterium</taxon>
        <taxon>Mycobacterium tuberculosis complex</taxon>
    </lineage>
</organism>